<proteinExistence type="predicted"/>
<organism evidence="1 2">
    <name type="scientific">Popillia japonica</name>
    <name type="common">Japanese beetle</name>
    <dbReference type="NCBI Taxonomy" id="7064"/>
    <lineage>
        <taxon>Eukaryota</taxon>
        <taxon>Metazoa</taxon>
        <taxon>Ecdysozoa</taxon>
        <taxon>Arthropoda</taxon>
        <taxon>Hexapoda</taxon>
        <taxon>Insecta</taxon>
        <taxon>Pterygota</taxon>
        <taxon>Neoptera</taxon>
        <taxon>Endopterygota</taxon>
        <taxon>Coleoptera</taxon>
        <taxon>Polyphaga</taxon>
        <taxon>Scarabaeiformia</taxon>
        <taxon>Scarabaeidae</taxon>
        <taxon>Rutelinae</taxon>
        <taxon>Popillia</taxon>
    </lineage>
</organism>
<gene>
    <name evidence="1" type="ORF">QE152_g39348</name>
</gene>
<accession>A0AAW1HUT2</accession>
<keyword evidence="2" id="KW-1185">Reference proteome</keyword>
<protein>
    <submittedName>
        <fullName evidence="1">Uncharacterized protein</fullName>
    </submittedName>
</protein>
<reference evidence="1 2" key="1">
    <citation type="journal article" date="2024" name="BMC Genomics">
        <title>De novo assembly and annotation of Popillia japonica's genome with initial clues to its potential as an invasive pest.</title>
        <authorList>
            <person name="Cucini C."/>
            <person name="Boschi S."/>
            <person name="Funari R."/>
            <person name="Cardaioli E."/>
            <person name="Iannotti N."/>
            <person name="Marturano G."/>
            <person name="Paoli F."/>
            <person name="Bruttini M."/>
            <person name="Carapelli A."/>
            <person name="Frati F."/>
            <person name="Nardi F."/>
        </authorList>
    </citation>
    <scope>NUCLEOTIDE SEQUENCE [LARGE SCALE GENOMIC DNA]</scope>
    <source>
        <strain evidence="1">DMR45628</strain>
    </source>
</reference>
<dbReference type="Proteomes" id="UP001458880">
    <property type="component" value="Unassembled WGS sequence"/>
</dbReference>
<dbReference type="EMBL" id="JASPKY010000931">
    <property type="protein sequence ID" value="KAK9680111.1"/>
    <property type="molecule type" value="Genomic_DNA"/>
</dbReference>
<sequence>MPQSITGITMRFQTYHNSNNQKNKTELPLEFTEPKHPVCSSIFGYTKNPAIVPYVPKKKKNVLLITSLHHDDTVDEITRKSAIIMDYNNTKSGVDVVDR</sequence>
<evidence type="ECO:0000313" key="2">
    <source>
        <dbReference type="Proteomes" id="UP001458880"/>
    </source>
</evidence>
<dbReference type="AlphaFoldDB" id="A0AAW1HUT2"/>
<evidence type="ECO:0000313" key="1">
    <source>
        <dbReference type="EMBL" id="KAK9680111.1"/>
    </source>
</evidence>
<comment type="caution">
    <text evidence="1">The sequence shown here is derived from an EMBL/GenBank/DDBJ whole genome shotgun (WGS) entry which is preliminary data.</text>
</comment>
<name>A0AAW1HUT2_POPJA</name>